<dbReference type="Proteomes" id="UP000037773">
    <property type="component" value="Unassembled WGS sequence"/>
</dbReference>
<dbReference type="InterPro" id="IPR004942">
    <property type="entry name" value="Roadblock/LAMTOR2_dom"/>
</dbReference>
<evidence type="ECO:0000313" key="2">
    <source>
        <dbReference type="EMBL" id="KOT46874.1"/>
    </source>
</evidence>
<dbReference type="InterPro" id="IPR053141">
    <property type="entry name" value="Mycobact_SerProt_Inhib_Rv3364c"/>
</dbReference>
<dbReference type="EMBL" id="LGCN01000001">
    <property type="protein sequence ID" value="KOT46874.1"/>
    <property type="molecule type" value="Genomic_DNA"/>
</dbReference>
<dbReference type="Pfam" id="PF03259">
    <property type="entry name" value="Robl_LC7"/>
    <property type="match status" value="1"/>
</dbReference>
<keyword evidence="3" id="KW-1185">Reference proteome</keyword>
<comment type="caution">
    <text evidence="2">The sequence shown here is derived from an EMBL/GenBank/DDBJ whole genome shotgun (WGS) entry which is preliminary data.</text>
</comment>
<dbReference type="PANTHER" id="PTHR36222:SF1">
    <property type="entry name" value="SERINE PROTEASE INHIBITOR RV3364C"/>
    <property type="match status" value="1"/>
</dbReference>
<dbReference type="PATRIC" id="fig|36816.3.peg.142"/>
<evidence type="ECO:0000259" key="1">
    <source>
        <dbReference type="SMART" id="SM00960"/>
    </source>
</evidence>
<dbReference type="AlphaFoldDB" id="A0A0M9XBJ2"/>
<accession>A0A0M9XBJ2</accession>
<dbReference type="PANTHER" id="PTHR36222">
    <property type="entry name" value="SERINE PROTEASE INHIBITOR RV3364C"/>
    <property type="match status" value="1"/>
</dbReference>
<name>A0A0M9XBJ2_9ACTN</name>
<reference evidence="2 3" key="1">
    <citation type="submission" date="2015-07" db="EMBL/GenBank/DDBJ databases">
        <authorList>
            <person name="Noorani M."/>
        </authorList>
    </citation>
    <scope>NUCLEOTIDE SEQUENCE [LARGE SCALE GENOMIC DNA]</scope>
    <source>
        <strain evidence="2 3">NRRL B-24567</strain>
    </source>
</reference>
<proteinExistence type="predicted"/>
<organism evidence="2 3">
    <name type="scientific">Streptomyces caelestis</name>
    <dbReference type="NCBI Taxonomy" id="36816"/>
    <lineage>
        <taxon>Bacteria</taxon>
        <taxon>Bacillati</taxon>
        <taxon>Actinomycetota</taxon>
        <taxon>Actinomycetes</taxon>
        <taxon>Kitasatosporales</taxon>
        <taxon>Streptomycetaceae</taxon>
        <taxon>Streptomyces</taxon>
    </lineage>
</organism>
<dbReference type="SMART" id="SM00960">
    <property type="entry name" value="Robl_LC7"/>
    <property type="match status" value="1"/>
</dbReference>
<evidence type="ECO:0000313" key="3">
    <source>
        <dbReference type="Proteomes" id="UP000037773"/>
    </source>
</evidence>
<sequence>MTWALNRLCEEPGVMNAVLFSSDGLVIAKSDDLTRDDAERTAAALSGVKSLQADLGAFCGYPDQNKSSLVMRHVVSDLKDATVLLFAAGERTGVGVSVRGDALSKEASLAITGTLKMIQGLRPVLGARERSSTV</sequence>
<feature type="domain" description="Roadblock/LAMTOR2" evidence="1">
    <location>
        <begin position="2"/>
        <end position="98"/>
    </location>
</feature>
<gene>
    <name evidence="2" type="ORF">ADK41_00665</name>
</gene>
<dbReference type="SUPFAM" id="SSF103196">
    <property type="entry name" value="Roadblock/LC7 domain"/>
    <property type="match status" value="1"/>
</dbReference>
<dbReference type="Gene3D" id="3.30.450.30">
    <property type="entry name" value="Dynein light chain 2a, cytoplasmic"/>
    <property type="match status" value="1"/>
</dbReference>
<protein>
    <recommendedName>
        <fullName evidence="1">Roadblock/LAMTOR2 domain-containing protein</fullName>
    </recommendedName>
</protein>